<evidence type="ECO:0000256" key="7">
    <source>
        <dbReference type="ARBA" id="ARBA00023284"/>
    </source>
</evidence>
<gene>
    <name evidence="9" type="ORF">MQE36_16020</name>
</gene>
<evidence type="ECO:0000313" key="10">
    <source>
        <dbReference type="Proteomes" id="UP000829476"/>
    </source>
</evidence>
<evidence type="ECO:0000256" key="6">
    <source>
        <dbReference type="ARBA" id="ARBA00023157"/>
    </source>
</evidence>
<evidence type="ECO:0000256" key="3">
    <source>
        <dbReference type="ARBA" id="ARBA00022559"/>
    </source>
</evidence>
<dbReference type="PROSITE" id="PS51355">
    <property type="entry name" value="GLUTATHIONE_PEROXID_3"/>
    <property type="match status" value="1"/>
</dbReference>
<dbReference type="InterPro" id="IPR025380">
    <property type="entry name" value="DUF4369"/>
</dbReference>
<evidence type="ECO:0000256" key="2">
    <source>
        <dbReference type="ARBA" id="ARBA00006926"/>
    </source>
</evidence>
<keyword evidence="6" id="KW-1015">Disulfide bond</keyword>
<protein>
    <submittedName>
        <fullName evidence="9">AhpC/TSA family protein</fullName>
    </submittedName>
</protein>
<evidence type="ECO:0000256" key="4">
    <source>
        <dbReference type="ARBA" id="ARBA00022748"/>
    </source>
</evidence>
<reference evidence="9 10" key="1">
    <citation type="journal article" date="2018" name="Int. J. Syst. Evol. Microbiol.">
        <title>Zhouia spongiae sp. nov., isolated from a marine sponge.</title>
        <authorList>
            <person name="Zhuang L."/>
            <person name="Lin B."/>
            <person name="Qin F."/>
            <person name="Luo L."/>
        </authorList>
    </citation>
    <scope>NUCLEOTIDE SEQUENCE [LARGE SCALE GENOMIC DNA]</scope>
    <source>
        <strain evidence="9 10">HN-Y44</strain>
    </source>
</reference>
<dbReference type="PROSITE" id="PS51257">
    <property type="entry name" value="PROKAR_LIPOPROTEIN"/>
    <property type="match status" value="1"/>
</dbReference>
<dbReference type="InterPro" id="IPR000889">
    <property type="entry name" value="Glutathione_peroxidase"/>
</dbReference>
<keyword evidence="7" id="KW-0676">Redox-active center</keyword>
<dbReference type="PANTHER" id="PTHR42852:SF6">
    <property type="entry name" value="THIOL:DISULFIDE INTERCHANGE PROTEIN DSBE"/>
    <property type="match status" value="1"/>
</dbReference>
<sequence>MKLVNSFLVFLLLIGCKTEHPLKPDTYRINGTVTGLSDGEIYLPGESGIDTIMIRDGSFIIEKEIKEPVLRIGILKDANMRGITDDSYLSLFAEPAIMKLQLDYNNFKNSTLKGSKTQDDEYKLDSIRNHIAADYKKEQGALKAMNEKYRKASDSGADKEELEAISYEINDLKEALTPMFDTQNKATMQFVKNHPDSFISMYSLFFMLSDLTYDEAKPLYDSFTAKYRSTTFGKQLEEEVENLKKGAPGSLAADFSTTDINGDPLKLSDFKGKYLLIDFWASWCVPCRKGNPHLISLYKKYNDKGLEILGVSDDDSDPDKWRKAVEKDGIGIWHHVLRGLKIDRTEGKYKVLDGGISDAYGIHTLPTKILVNPNGTIVGRYGGGGGTDEDMDRDLAALFD</sequence>
<dbReference type="PROSITE" id="PS00194">
    <property type="entry name" value="THIOREDOXIN_1"/>
    <property type="match status" value="1"/>
</dbReference>
<dbReference type="SUPFAM" id="SSF52833">
    <property type="entry name" value="Thioredoxin-like"/>
    <property type="match status" value="1"/>
</dbReference>
<evidence type="ECO:0000256" key="5">
    <source>
        <dbReference type="ARBA" id="ARBA00023002"/>
    </source>
</evidence>
<dbReference type="Pfam" id="PF14289">
    <property type="entry name" value="DUF4369"/>
    <property type="match status" value="1"/>
</dbReference>
<dbReference type="CDD" id="cd02966">
    <property type="entry name" value="TlpA_like_family"/>
    <property type="match status" value="1"/>
</dbReference>
<dbReference type="Pfam" id="PF00578">
    <property type="entry name" value="AhpC-TSA"/>
    <property type="match status" value="1"/>
</dbReference>
<dbReference type="Gene3D" id="3.40.30.10">
    <property type="entry name" value="Glutaredoxin"/>
    <property type="match status" value="1"/>
</dbReference>
<comment type="similarity">
    <text evidence="2">Belongs to the glutathione peroxidase family.</text>
</comment>
<dbReference type="PANTHER" id="PTHR42852">
    <property type="entry name" value="THIOL:DISULFIDE INTERCHANGE PROTEIN DSBE"/>
    <property type="match status" value="1"/>
</dbReference>
<keyword evidence="10" id="KW-1185">Reference proteome</keyword>
<keyword evidence="3" id="KW-0575">Peroxidase</keyword>
<organism evidence="9 10">
    <name type="scientific">Zhouia spongiae</name>
    <dbReference type="NCBI Taxonomy" id="2202721"/>
    <lineage>
        <taxon>Bacteria</taxon>
        <taxon>Pseudomonadati</taxon>
        <taxon>Bacteroidota</taxon>
        <taxon>Flavobacteriia</taxon>
        <taxon>Flavobacteriales</taxon>
        <taxon>Flavobacteriaceae</taxon>
        <taxon>Zhouia</taxon>
    </lineage>
</organism>
<evidence type="ECO:0000313" key="9">
    <source>
        <dbReference type="EMBL" id="UNY98573.1"/>
    </source>
</evidence>
<dbReference type="InterPro" id="IPR017937">
    <property type="entry name" value="Thioredoxin_CS"/>
</dbReference>
<evidence type="ECO:0000259" key="8">
    <source>
        <dbReference type="PROSITE" id="PS51352"/>
    </source>
</evidence>
<keyword evidence="5" id="KW-0560">Oxidoreductase</keyword>
<name>A0ABY3YLJ9_9FLAO</name>
<keyword evidence="4" id="KW-0201">Cytochrome c-type biogenesis</keyword>
<dbReference type="InterPro" id="IPR050553">
    <property type="entry name" value="Thioredoxin_ResA/DsbE_sf"/>
</dbReference>
<dbReference type="RefSeq" id="WP_242936979.1">
    <property type="nucleotide sequence ID" value="NZ_CP094326.1"/>
</dbReference>
<proteinExistence type="inferred from homology"/>
<dbReference type="InterPro" id="IPR036249">
    <property type="entry name" value="Thioredoxin-like_sf"/>
</dbReference>
<dbReference type="InterPro" id="IPR000866">
    <property type="entry name" value="AhpC/TSA"/>
</dbReference>
<dbReference type="EMBL" id="CP094326">
    <property type="protein sequence ID" value="UNY98573.1"/>
    <property type="molecule type" value="Genomic_DNA"/>
</dbReference>
<comment type="subcellular location">
    <subcellularLocation>
        <location evidence="1">Cell envelope</location>
    </subcellularLocation>
</comment>
<feature type="domain" description="Thioredoxin" evidence="8">
    <location>
        <begin position="246"/>
        <end position="400"/>
    </location>
</feature>
<evidence type="ECO:0000256" key="1">
    <source>
        <dbReference type="ARBA" id="ARBA00004196"/>
    </source>
</evidence>
<dbReference type="Proteomes" id="UP000829476">
    <property type="component" value="Chromosome"/>
</dbReference>
<dbReference type="PROSITE" id="PS51352">
    <property type="entry name" value="THIOREDOXIN_2"/>
    <property type="match status" value="1"/>
</dbReference>
<dbReference type="InterPro" id="IPR013766">
    <property type="entry name" value="Thioredoxin_domain"/>
</dbReference>
<accession>A0ABY3YLJ9</accession>